<keyword evidence="9" id="KW-0460">Magnesium</keyword>
<name>A0A5S4GRC5_9ACTN</name>
<dbReference type="FunFam" id="3.60.40.10:FF:000005">
    <property type="entry name" value="Serine/threonine protein phosphatase"/>
    <property type="match status" value="1"/>
</dbReference>
<comment type="catalytic activity">
    <reaction evidence="12">
        <text>O-phospho-L-seryl-[protein] + H2O = L-seryl-[protein] + phosphate</text>
        <dbReference type="Rhea" id="RHEA:20629"/>
        <dbReference type="Rhea" id="RHEA-COMP:9863"/>
        <dbReference type="Rhea" id="RHEA-COMP:11604"/>
        <dbReference type="ChEBI" id="CHEBI:15377"/>
        <dbReference type="ChEBI" id="CHEBI:29999"/>
        <dbReference type="ChEBI" id="CHEBI:43474"/>
        <dbReference type="ChEBI" id="CHEBI:83421"/>
        <dbReference type="EC" id="3.1.3.16"/>
    </reaction>
</comment>
<sequence>MLVCELSLDAWMDADMPAPDKPAGGTAEETFPAVVVIDDTGAVTGWSRAAEELFGYRAADVLGRSCAPLLIPPVTPGDREARVATWAARFGDQERWSGLLEARHRDGRQLLIRVSGSRLRTPEARAAWLLCMTPATAEEPGRAADLLEPLINHSPVAMAIWDRDLRCVWLNSAAQELHDVFPHYEIGRSLRDPIPGIDVEAARDAMSRVLSEGIPMIDREARWTAADGSAQLTLSTSLFRLDGVDGLPLGVCSLALDISRSRARDRLALLREASIRIGSTLDVTRTAQELADLAVPVIADYVTVDLAESVLPDTEPLQRLAGSEARIPVFRRAGVASVHDGVPESLWPRGQAVFVPPSSPFTEVLSSGRSHFEPLLDTSSGTWLDEDPARAEIIHGTGMHTLIIVPLAARGEILGVTVFVRNDNPAAFTKDDLILAEELVARAALSLDNARQYTRERTAALALQRNLLPRNLSGGDAVDVASIYLPSDTHEGVGGDWFDAIPLPDSRVALVVGDVTGHGINAAATMGQLRTAVRTLTYMGLPPDELLGHLDDLVVRLTEEDAGADGFPLGPTGATCLYAVYDPATRRCTMATAGHPPPALVDPSGVVSFPRPPSGTPIGVGLGSFGSLELELAEGTLIALYTDGLIETREADIEAGIDRLGAALAGAAVPLESLCGTVIDIMLGGTPSEDDIALLVARTR</sequence>
<comment type="caution">
    <text evidence="17">The sequence shown here is derived from an EMBL/GenBank/DDBJ whole genome shotgun (WGS) entry which is preliminary data.</text>
</comment>
<dbReference type="SMART" id="SM00331">
    <property type="entry name" value="PP2C_SIG"/>
    <property type="match status" value="1"/>
</dbReference>
<dbReference type="InterPro" id="IPR001932">
    <property type="entry name" value="PPM-type_phosphatase-like_dom"/>
</dbReference>
<dbReference type="Gene3D" id="3.30.450.20">
    <property type="entry name" value="PAS domain"/>
    <property type="match status" value="2"/>
</dbReference>
<evidence type="ECO:0000256" key="9">
    <source>
        <dbReference type="ARBA" id="ARBA00022842"/>
    </source>
</evidence>
<organism evidence="17 18">
    <name type="scientific">Nonomuraea zeae</name>
    <dbReference type="NCBI Taxonomy" id="1642303"/>
    <lineage>
        <taxon>Bacteria</taxon>
        <taxon>Bacillati</taxon>
        <taxon>Actinomycetota</taxon>
        <taxon>Actinomycetes</taxon>
        <taxon>Streptosporangiales</taxon>
        <taxon>Streptosporangiaceae</taxon>
        <taxon>Nonomuraea</taxon>
    </lineage>
</organism>
<dbReference type="SUPFAM" id="SSF55785">
    <property type="entry name" value="PYP-like sensor domain (PAS domain)"/>
    <property type="match status" value="2"/>
</dbReference>
<dbReference type="InterPro" id="IPR003018">
    <property type="entry name" value="GAF"/>
</dbReference>
<gene>
    <name evidence="17" type="ORF">ETD85_14710</name>
</gene>
<dbReference type="SMART" id="SM00065">
    <property type="entry name" value="GAF"/>
    <property type="match status" value="1"/>
</dbReference>
<evidence type="ECO:0000256" key="10">
    <source>
        <dbReference type="ARBA" id="ARBA00022912"/>
    </source>
</evidence>
<accession>A0A5S4GRC5</accession>
<evidence type="ECO:0000256" key="12">
    <source>
        <dbReference type="ARBA" id="ARBA00047761"/>
    </source>
</evidence>
<keyword evidence="5" id="KW-0547">Nucleotide-binding</keyword>
<evidence type="ECO:0000256" key="4">
    <source>
        <dbReference type="ARBA" id="ARBA00022723"/>
    </source>
</evidence>
<evidence type="ECO:0000256" key="2">
    <source>
        <dbReference type="ARBA" id="ARBA00022553"/>
    </source>
</evidence>
<keyword evidence="4" id="KW-0479">Metal-binding</keyword>
<dbReference type="Pfam" id="PF01590">
    <property type="entry name" value="GAF"/>
    <property type="match status" value="1"/>
</dbReference>
<evidence type="ECO:0000256" key="7">
    <source>
        <dbReference type="ARBA" id="ARBA00022801"/>
    </source>
</evidence>
<dbReference type="InterPro" id="IPR029016">
    <property type="entry name" value="GAF-like_dom_sf"/>
</dbReference>
<evidence type="ECO:0000256" key="5">
    <source>
        <dbReference type="ARBA" id="ARBA00022741"/>
    </source>
</evidence>
<keyword evidence="3" id="KW-0808">Transferase</keyword>
<evidence type="ECO:0000256" key="15">
    <source>
        <dbReference type="ARBA" id="ARBA00081350"/>
    </source>
</evidence>
<keyword evidence="7" id="KW-0378">Hydrolase</keyword>
<evidence type="ECO:0000256" key="8">
    <source>
        <dbReference type="ARBA" id="ARBA00022840"/>
    </source>
</evidence>
<dbReference type="InterPro" id="IPR052016">
    <property type="entry name" value="Bact_Sigma-Reg"/>
</dbReference>
<evidence type="ECO:0000313" key="17">
    <source>
        <dbReference type="EMBL" id="TMR35081.1"/>
    </source>
</evidence>
<dbReference type="GO" id="GO:0006355">
    <property type="term" value="P:regulation of DNA-templated transcription"/>
    <property type="evidence" value="ECO:0007669"/>
    <property type="project" value="InterPro"/>
</dbReference>
<dbReference type="Pfam" id="PF08448">
    <property type="entry name" value="PAS_4"/>
    <property type="match status" value="1"/>
</dbReference>
<dbReference type="FunFam" id="3.30.450.40:FF:000035">
    <property type="entry name" value="PAS sensor protein"/>
    <property type="match status" value="1"/>
</dbReference>
<dbReference type="InterPro" id="IPR000014">
    <property type="entry name" value="PAS"/>
</dbReference>
<keyword evidence="8" id="KW-0067">ATP-binding</keyword>
<keyword evidence="10" id="KW-0904">Protein phosphatase</keyword>
<dbReference type="InterPro" id="IPR013767">
    <property type="entry name" value="PAS_fold"/>
</dbReference>
<dbReference type="NCBIfam" id="TIGR00229">
    <property type="entry name" value="sensory_box"/>
    <property type="match status" value="1"/>
</dbReference>
<proteinExistence type="predicted"/>
<keyword evidence="18" id="KW-1185">Reference proteome</keyword>
<evidence type="ECO:0000256" key="14">
    <source>
        <dbReference type="ARBA" id="ARBA00075117"/>
    </source>
</evidence>
<dbReference type="PROSITE" id="PS50112">
    <property type="entry name" value="PAS"/>
    <property type="match status" value="1"/>
</dbReference>
<keyword evidence="2" id="KW-0597">Phosphoprotein</keyword>
<evidence type="ECO:0000256" key="6">
    <source>
        <dbReference type="ARBA" id="ARBA00022777"/>
    </source>
</evidence>
<dbReference type="Gene3D" id="3.60.40.10">
    <property type="entry name" value="PPM-type phosphatase domain"/>
    <property type="match status" value="1"/>
</dbReference>
<dbReference type="EC" id="3.1.3.16" evidence="1"/>
<dbReference type="CDD" id="cd00130">
    <property type="entry name" value="PAS"/>
    <property type="match status" value="2"/>
</dbReference>
<evidence type="ECO:0000313" key="18">
    <source>
        <dbReference type="Proteomes" id="UP000306628"/>
    </source>
</evidence>
<dbReference type="GO" id="GO:0005524">
    <property type="term" value="F:ATP binding"/>
    <property type="evidence" value="ECO:0007669"/>
    <property type="project" value="UniProtKB-KW"/>
</dbReference>
<dbReference type="AlphaFoldDB" id="A0A5S4GRC5"/>
<dbReference type="Gene3D" id="3.30.450.40">
    <property type="match status" value="1"/>
</dbReference>
<feature type="domain" description="PAS" evidence="16">
    <location>
        <begin position="28"/>
        <end position="80"/>
    </location>
</feature>
<evidence type="ECO:0000256" key="3">
    <source>
        <dbReference type="ARBA" id="ARBA00022679"/>
    </source>
</evidence>
<dbReference type="SUPFAM" id="SSF55781">
    <property type="entry name" value="GAF domain-like"/>
    <property type="match status" value="1"/>
</dbReference>
<dbReference type="PANTHER" id="PTHR43156">
    <property type="entry name" value="STAGE II SPORULATION PROTEIN E-RELATED"/>
    <property type="match status" value="1"/>
</dbReference>
<evidence type="ECO:0000256" key="11">
    <source>
        <dbReference type="ARBA" id="ARBA00023211"/>
    </source>
</evidence>
<evidence type="ECO:0000256" key="13">
    <source>
        <dbReference type="ARBA" id="ARBA00056274"/>
    </source>
</evidence>
<dbReference type="InterPro" id="IPR035965">
    <property type="entry name" value="PAS-like_dom_sf"/>
</dbReference>
<keyword evidence="6" id="KW-0418">Kinase</keyword>
<dbReference type="GO" id="GO:0004722">
    <property type="term" value="F:protein serine/threonine phosphatase activity"/>
    <property type="evidence" value="ECO:0007669"/>
    <property type="project" value="UniProtKB-EC"/>
</dbReference>
<dbReference type="InterPro" id="IPR013656">
    <property type="entry name" value="PAS_4"/>
</dbReference>
<dbReference type="Proteomes" id="UP000306628">
    <property type="component" value="Unassembled WGS sequence"/>
</dbReference>
<protein>
    <recommendedName>
        <fullName evidence="1">protein-serine/threonine phosphatase</fullName>
        <ecNumber evidence="1">3.1.3.16</ecNumber>
    </recommendedName>
    <alternativeName>
        <fullName evidence="15">Protein-serine/threonine phosphatase</fullName>
    </alternativeName>
    <alternativeName>
        <fullName evidence="14">Serine/threonine-protein kinase</fullName>
    </alternativeName>
</protein>
<dbReference type="GO" id="GO:0016301">
    <property type="term" value="F:kinase activity"/>
    <property type="evidence" value="ECO:0007669"/>
    <property type="project" value="UniProtKB-KW"/>
</dbReference>
<dbReference type="Pfam" id="PF07228">
    <property type="entry name" value="SpoIIE"/>
    <property type="match status" value="1"/>
</dbReference>
<dbReference type="PANTHER" id="PTHR43156:SF2">
    <property type="entry name" value="STAGE II SPORULATION PROTEIN E"/>
    <property type="match status" value="1"/>
</dbReference>
<dbReference type="EMBL" id="VCKX01000037">
    <property type="protein sequence ID" value="TMR35081.1"/>
    <property type="molecule type" value="Genomic_DNA"/>
</dbReference>
<keyword evidence="11" id="KW-0464">Manganese</keyword>
<dbReference type="Pfam" id="PF00989">
    <property type="entry name" value="PAS"/>
    <property type="match status" value="1"/>
</dbReference>
<dbReference type="InterPro" id="IPR036457">
    <property type="entry name" value="PPM-type-like_dom_sf"/>
</dbReference>
<dbReference type="GO" id="GO:0046872">
    <property type="term" value="F:metal ion binding"/>
    <property type="evidence" value="ECO:0007669"/>
    <property type="project" value="UniProtKB-KW"/>
</dbReference>
<evidence type="ECO:0000259" key="16">
    <source>
        <dbReference type="PROSITE" id="PS50112"/>
    </source>
</evidence>
<comment type="function">
    <text evidence="13">Primarily acts as an independent SigF regulator that is sensitive to the osmosensory signal, mediating the cross talk of PknD with the SigF regulon. Possesses both phosphatase and kinase activities. The kinase domain functions as a classic anti-sigma factor-like kinase to phosphorylate the anti-anti-sigma factor domain at the canonical regulatory site, and the phosphatase domain antagonizes this activity.</text>
</comment>
<evidence type="ECO:0000256" key="1">
    <source>
        <dbReference type="ARBA" id="ARBA00013081"/>
    </source>
</evidence>
<dbReference type="OrthoDB" id="118142at2"/>
<reference evidence="17 18" key="1">
    <citation type="submission" date="2019-05" db="EMBL/GenBank/DDBJ databases">
        <title>Draft genome sequence of Nonomuraea zeae DSM 100528.</title>
        <authorList>
            <person name="Saricaoglu S."/>
            <person name="Isik K."/>
        </authorList>
    </citation>
    <scope>NUCLEOTIDE SEQUENCE [LARGE SCALE GENOMIC DNA]</scope>
    <source>
        <strain evidence="17 18">DSM 100528</strain>
    </source>
</reference>
<dbReference type="SUPFAM" id="SSF81606">
    <property type="entry name" value="PP2C-like"/>
    <property type="match status" value="1"/>
</dbReference>
<dbReference type="SMART" id="SM00091">
    <property type="entry name" value="PAS"/>
    <property type="match status" value="2"/>
</dbReference>